<reference evidence="1" key="1">
    <citation type="submission" date="2023-10" db="EMBL/GenBank/DDBJ databases">
        <authorList>
            <person name="Chen Y."/>
            <person name="Shah S."/>
            <person name="Dougan E. K."/>
            <person name="Thang M."/>
            <person name="Chan C."/>
        </authorList>
    </citation>
    <scope>NUCLEOTIDE SEQUENCE [LARGE SCALE GENOMIC DNA]</scope>
</reference>
<gene>
    <name evidence="1" type="ORF">PCOR1329_LOCUS10698</name>
</gene>
<organism evidence="1 2">
    <name type="scientific">Prorocentrum cordatum</name>
    <dbReference type="NCBI Taxonomy" id="2364126"/>
    <lineage>
        <taxon>Eukaryota</taxon>
        <taxon>Sar</taxon>
        <taxon>Alveolata</taxon>
        <taxon>Dinophyceae</taxon>
        <taxon>Prorocentrales</taxon>
        <taxon>Prorocentraceae</taxon>
        <taxon>Prorocentrum</taxon>
    </lineage>
</organism>
<accession>A0ABN9QFI7</accession>
<keyword evidence="2" id="KW-1185">Reference proteome</keyword>
<protein>
    <recommendedName>
        <fullName evidence="3">Altered inheritance of mitochondria protein 24, mitochondrial</fullName>
    </recommendedName>
</protein>
<sequence length="180" mass="19363">GPIDVDPSYNQEPRVSLRRLGDLKWDIIVKNLHDADDLVIQSPSGTKVAFTQFDNAFFNTTLSVMKEVKLGSTLSVEDVTLLGNKLSVSEETTLGNMLSVSNEVLFGSVLSVYGSTVMGQEISVREQVLFGSSIEATGDAYFLGETFSVLDNAKFGTGGRCRAGGWGGSEGDDQKKGRAR</sequence>
<name>A0ABN9QFI7_9DINO</name>
<proteinExistence type="predicted"/>
<dbReference type="EMBL" id="CAUYUJ010003045">
    <property type="protein sequence ID" value="CAK0803587.1"/>
    <property type="molecule type" value="Genomic_DNA"/>
</dbReference>
<comment type="caution">
    <text evidence="1">The sequence shown here is derived from an EMBL/GenBank/DDBJ whole genome shotgun (WGS) entry which is preliminary data.</text>
</comment>
<evidence type="ECO:0000313" key="2">
    <source>
        <dbReference type="Proteomes" id="UP001189429"/>
    </source>
</evidence>
<dbReference type="Proteomes" id="UP001189429">
    <property type="component" value="Unassembled WGS sequence"/>
</dbReference>
<evidence type="ECO:0000313" key="1">
    <source>
        <dbReference type="EMBL" id="CAK0803587.1"/>
    </source>
</evidence>
<evidence type="ECO:0008006" key="3">
    <source>
        <dbReference type="Google" id="ProtNLM"/>
    </source>
</evidence>
<feature type="non-terminal residue" evidence="1">
    <location>
        <position position="1"/>
    </location>
</feature>
<feature type="non-terminal residue" evidence="1">
    <location>
        <position position="180"/>
    </location>
</feature>